<dbReference type="EMBL" id="JASBNA010000012">
    <property type="protein sequence ID" value="KAK7687954.1"/>
    <property type="molecule type" value="Genomic_DNA"/>
</dbReference>
<proteinExistence type="predicted"/>
<feature type="compositionally biased region" description="Polar residues" evidence="2">
    <location>
        <begin position="404"/>
        <end position="415"/>
    </location>
</feature>
<dbReference type="Proteomes" id="UP001385951">
    <property type="component" value="Unassembled WGS sequence"/>
</dbReference>
<dbReference type="AlphaFoldDB" id="A0AAW0GCV1"/>
<protein>
    <submittedName>
        <fullName evidence="3">Uncharacterized protein</fullName>
    </submittedName>
</protein>
<evidence type="ECO:0000256" key="1">
    <source>
        <dbReference type="SAM" id="Coils"/>
    </source>
</evidence>
<name>A0AAW0GCV1_9APHY</name>
<keyword evidence="1" id="KW-0175">Coiled coil</keyword>
<gene>
    <name evidence="3" type="ORF">QCA50_009173</name>
</gene>
<accession>A0AAW0GCV1</accession>
<keyword evidence="4" id="KW-1185">Reference proteome</keyword>
<evidence type="ECO:0000313" key="3">
    <source>
        <dbReference type="EMBL" id="KAK7687954.1"/>
    </source>
</evidence>
<feature type="coiled-coil region" evidence="1">
    <location>
        <begin position="96"/>
        <end position="169"/>
    </location>
</feature>
<evidence type="ECO:0000256" key="2">
    <source>
        <dbReference type="SAM" id="MobiDB-lite"/>
    </source>
</evidence>
<evidence type="ECO:0000313" key="4">
    <source>
        <dbReference type="Proteomes" id="UP001385951"/>
    </source>
</evidence>
<organism evidence="3 4">
    <name type="scientific">Cerrena zonata</name>
    <dbReference type="NCBI Taxonomy" id="2478898"/>
    <lineage>
        <taxon>Eukaryota</taxon>
        <taxon>Fungi</taxon>
        <taxon>Dikarya</taxon>
        <taxon>Basidiomycota</taxon>
        <taxon>Agaricomycotina</taxon>
        <taxon>Agaricomycetes</taxon>
        <taxon>Polyporales</taxon>
        <taxon>Cerrenaceae</taxon>
        <taxon>Cerrena</taxon>
    </lineage>
</organism>
<reference evidence="3 4" key="1">
    <citation type="submission" date="2022-09" db="EMBL/GenBank/DDBJ databases">
        <authorList>
            <person name="Palmer J.M."/>
        </authorList>
    </citation>
    <scope>NUCLEOTIDE SEQUENCE [LARGE SCALE GENOMIC DNA]</scope>
    <source>
        <strain evidence="3 4">DSM 7382</strain>
    </source>
</reference>
<feature type="compositionally biased region" description="Pro residues" evidence="2">
    <location>
        <begin position="381"/>
        <end position="390"/>
    </location>
</feature>
<feature type="region of interest" description="Disordered" evidence="2">
    <location>
        <begin position="37"/>
        <end position="73"/>
    </location>
</feature>
<comment type="caution">
    <text evidence="3">The sequence shown here is derived from an EMBL/GenBank/DDBJ whole genome shotgun (WGS) entry which is preliminary data.</text>
</comment>
<sequence>MESIEDLREDLKVSKNVIRVLMKELLETQDKLKIAESSTSTAATTPQLTQATTHPTTSLSQRGVAIERGPNSNISALEDEESDLDEDQTSSSQITINQLRAQLASLNEEHDKVAKERDILQERANQVGQDDHHRVKKYKDKYKSLKEKIDAVETEHREATSKLECERDAAIASSKRLSDQLAKNSDFDPATFIKKGDNAKEYRHEAGIVTIITDPYGLLIPKHVQQFLTPPGCAPMRLHDDGGIWCDPRGSYFLALDPAYMYDPESMGTENLFAAFEQEEKGLKSDLFCFHSAEGAWKYYGIFMCVGSQTITFQQAKEDLLISEQTLDIVKSRSICCRDSPSHNERELIHQMYMKGIFKILCTGFRRIGYNEKLLTALNDPRPPPVPIPIPGQESGGQSKRKNSPSLTITYSQEQYAKRRKE</sequence>
<feature type="compositionally biased region" description="Low complexity" evidence="2">
    <location>
        <begin position="37"/>
        <end position="60"/>
    </location>
</feature>
<feature type="region of interest" description="Disordered" evidence="2">
    <location>
        <begin position="381"/>
        <end position="422"/>
    </location>
</feature>